<comment type="caution">
    <text evidence="2">The sequence shown here is derived from an EMBL/GenBank/DDBJ whole genome shotgun (WGS) entry which is preliminary data.</text>
</comment>
<accession>A0ABX1LW19</accession>
<dbReference type="InterPro" id="IPR051873">
    <property type="entry name" value="KNR4/SMI1_regulator"/>
</dbReference>
<protein>
    <submittedName>
        <fullName evidence="2">Molybdenum cofactor biosynthesis protein MoeA</fullName>
    </submittedName>
</protein>
<gene>
    <name evidence="2" type="ORF">HC246_14575</name>
</gene>
<dbReference type="SMART" id="SM00860">
    <property type="entry name" value="SMI1_KNR4"/>
    <property type="match status" value="1"/>
</dbReference>
<evidence type="ECO:0000313" key="3">
    <source>
        <dbReference type="Proteomes" id="UP000738376"/>
    </source>
</evidence>
<dbReference type="PANTHER" id="PTHR47432:SF1">
    <property type="entry name" value="CELL WALL ASSEMBLY REGULATOR SMI1"/>
    <property type="match status" value="1"/>
</dbReference>
<proteinExistence type="predicted"/>
<dbReference type="InterPro" id="IPR037883">
    <property type="entry name" value="Knr4/Smi1-like_sf"/>
</dbReference>
<organism evidence="2 3">
    <name type="scientific">Pseudanabaena yagii GIHE-NHR1</name>
    <dbReference type="NCBI Taxonomy" id="2722753"/>
    <lineage>
        <taxon>Bacteria</taxon>
        <taxon>Bacillati</taxon>
        <taxon>Cyanobacteriota</taxon>
        <taxon>Cyanophyceae</taxon>
        <taxon>Pseudanabaenales</taxon>
        <taxon>Pseudanabaenaceae</taxon>
        <taxon>Pseudanabaena</taxon>
        <taxon>Pseudanabaena yagii</taxon>
    </lineage>
</organism>
<dbReference type="Pfam" id="PF09346">
    <property type="entry name" value="SMI1_KNR4"/>
    <property type="match status" value="1"/>
</dbReference>
<dbReference type="Proteomes" id="UP000738376">
    <property type="component" value="Unassembled WGS sequence"/>
</dbReference>
<name>A0ABX1LW19_9CYAN</name>
<evidence type="ECO:0000259" key="1">
    <source>
        <dbReference type="SMART" id="SM00860"/>
    </source>
</evidence>
<feature type="domain" description="Knr4/Smi1-like" evidence="1">
    <location>
        <begin position="26"/>
        <end position="167"/>
    </location>
</feature>
<reference evidence="2 3" key="1">
    <citation type="submission" date="2020-03" db="EMBL/GenBank/DDBJ databases">
        <title>Draft Genome Sequence of 2-Methylisoborneol Producing Pseudanabaena yagii Strain GIHE-NHR1 Isolated from North Han River in South Korea.</title>
        <authorList>
            <person name="Jeong J."/>
        </authorList>
    </citation>
    <scope>NUCLEOTIDE SEQUENCE [LARGE SCALE GENOMIC DNA]</scope>
    <source>
        <strain evidence="2 3">GIHE-NHR1</strain>
    </source>
</reference>
<dbReference type="SUPFAM" id="SSF160631">
    <property type="entry name" value="SMI1/KNR4-like"/>
    <property type="match status" value="1"/>
</dbReference>
<evidence type="ECO:0000313" key="2">
    <source>
        <dbReference type="EMBL" id="NMF59205.1"/>
    </source>
</evidence>
<sequence length="203" mass="23106">MEKIWAQIENWFRANAPQVLESLQIGASDTEIAELEEFLAIQLPEDVKALYRIHNGQSDYTYSFFDGREFLSLHRIKDEWQIWKELLDNGTFQDSNGQDQGCDPDLGIRNLWWSDKWIPLTYDGCGNHDCLDLAPDASGTLGQIITMWHDDSERKIVAPSFRAWLQNYAEGLASGKFIFSEEYGGVIEAATIQSSPNTSHLAQ</sequence>
<dbReference type="RefSeq" id="WP_169364008.1">
    <property type="nucleotide sequence ID" value="NZ_JAAVJL010000001.1"/>
</dbReference>
<dbReference type="Gene3D" id="3.40.1580.10">
    <property type="entry name" value="SMI1/KNR4-like"/>
    <property type="match status" value="1"/>
</dbReference>
<dbReference type="InterPro" id="IPR018958">
    <property type="entry name" value="Knr4/Smi1-like_dom"/>
</dbReference>
<keyword evidence="3" id="KW-1185">Reference proteome</keyword>
<dbReference type="EMBL" id="JAAVJL010000001">
    <property type="protein sequence ID" value="NMF59205.1"/>
    <property type="molecule type" value="Genomic_DNA"/>
</dbReference>
<dbReference type="PANTHER" id="PTHR47432">
    <property type="entry name" value="CELL WALL ASSEMBLY REGULATOR SMI1"/>
    <property type="match status" value="1"/>
</dbReference>